<feature type="region of interest" description="Disordered" evidence="1">
    <location>
        <begin position="1"/>
        <end position="53"/>
    </location>
</feature>
<feature type="non-terminal residue" evidence="2">
    <location>
        <position position="92"/>
    </location>
</feature>
<sequence length="92" mass="10579">MDLVMNSLEEASRNNSPNAPRKNTKVKRPRLEVSSSPPVPILGNNQPSSSEGADEMWTSFVLAQQKQEFAWHRHTHCRQAHRRGRLELEHTH</sequence>
<reference evidence="2 3" key="2">
    <citation type="journal article" date="2017" name="Front. Plant Sci.">
        <title>Gene Classification and Mining of Molecular Markers Useful in Red Clover (Trifolium pratense) Breeding.</title>
        <authorList>
            <person name="Istvanek J."/>
            <person name="Dluhosova J."/>
            <person name="Dluhos P."/>
            <person name="Patkova L."/>
            <person name="Nedelnik J."/>
            <person name="Repkova J."/>
        </authorList>
    </citation>
    <scope>NUCLEOTIDE SEQUENCE [LARGE SCALE GENOMIC DNA]</scope>
    <source>
        <strain evidence="3">cv. Tatra</strain>
        <tissue evidence="2">Young leaves</tissue>
    </source>
</reference>
<reference evidence="2 3" key="1">
    <citation type="journal article" date="2014" name="Am. J. Bot.">
        <title>Genome assembly and annotation for red clover (Trifolium pratense; Fabaceae).</title>
        <authorList>
            <person name="Istvanek J."/>
            <person name="Jaros M."/>
            <person name="Krenek A."/>
            <person name="Repkova J."/>
        </authorList>
    </citation>
    <scope>NUCLEOTIDE SEQUENCE [LARGE SCALE GENOMIC DNA]</scope>
    <source>
        <strain evidence="3">cv. Tatra</strain>
        <tissue evidence="2">Young leaves</tissue>
    </source>
</reference>
<name>A0A2K3K2M1_TRIPR</name>
<dbReference type="AlphaFoldDB" id="A0A2K3K2M1"/>
<gene>
    <name evidence="2" type="ORF">L195_g060233</name>
</gene>
<dbReference type="EMBL" id="ASHM01137243">
    <property type="protein sequence ID" value="PNX60545.1"/>
    <property type="molecule type" value="Genomic_DNA"/>
</dbReference>
<organism evidence="2 3">
    <name type="scientific">Trifolium pratense</name>
    <name type="common">Red clover</name>
    <dbReference type="NCBI Taxonomy" id="57577"/>
    <lineage>
        <taxon>Eukaryota</taxon>
        <taxon>Viridiplantae</taxon>
        <taxon>Streptophyta</taxon>
        <taxon>Embryophyta</taxon>
        <taxon>Tracheophyta</taxon>
        <taxon>Spermatophyta</taxon>
        <taxon>Magnoliopsida</taxon>
        <taxon>eudicotyledons</taxon>
        <taxon>Gunneridae</taxon>
        <taxon>Pentapetalae</taxon>
        <taxon>rosids</taxon>
        <taxon>fabids</taxon>
        <taxon>Fabales</taxon>
        <taxon>Fabaceae</taxon>
        <taxon>Papilionoideae</taxon>
        <taxon>50 kb inversion clade</taxon>
        <taxon>NPAAA clade</taxon>
        <taxon>Hologalegina</taxon>
        <taxon>IRL clade</taxon>
        <taxon>Trifolieae</taxon>
        <taxon>Trifolium</taxon>
    </lineage>
</organism>
<comment type="caution">
    <text evidence="2">The sequence shown here is derived from an EMBL/GenBank/DDBJ whole genome shotgun (WGS) entry which is preliminary data.</text>
</comment>
<evidence type="ECO:0000313" key="3">
    <source>
        <dbReference type="Proteomes" id="UP000236291"/>
    </source>
</evidence>
<accession>A0A2K3K2M1</accession>
<dbReference type="Proteomes" id="UP000236291">
    <property type="component" value="Unassembled WGS sequence"/>
</dbReference>
<proteinExistence type="predicted"/>
<evidence type="ECO:0000256" key="1">
    <source>
        <dbReference type="SAM" id="MobiDB-lite"/>
    </source>
</evidence>
<evidence type="ECO:0000313" key="2">
    <source>
        <dbReference type="EMBL" id="PNX60545.1"/>
    </source>
</evidence>
<protein>
    <submittedName>
        <fullName evidence="2">Uncharacterized protein</fullName>
    </submittedName>
</protein>